<reference evidence="2 3" key="1">
    <citation type="journal article" date="2017" name="Curr. Biol.">
        <title>Genome architecture and evolution of a unichromosomal asexual nematode.</title>
        <authorList>
            <person name="Fradin H."/>
            <person name="Zegar C."/>
            <person name="Gutwein M."/>
            <person name="Lucas J."/>
            <person name="Kovtun M."/>
            <person name="Corcoran D."/>
            <person name="Baugh L.R."/>
            <person name="Kiontke K."/>
            <person name="Gunsalus K."/>
            <person name="Fitch D.H."/>
            <person name="Piano F."/>
        </authorList>
    </citation>
    <scope>NUCLEOTIDE SEQUENCE [LARGE SCALE GENOMIC DNA]</scope>
    <source>
        <strain evidence="2">PF1309</strain>
    </source>
</reference>
<keyword evidence="1" id="KW-0732">Signal</keyword>
<feature type="signal peptide" evidence="1">
    <location>
        <begin position="1"/>
        <end position="24"/>
    </location>
</feature>
<comment type="caution">
    <text evidence="2">The sequence shown here is derived from an EMBL/GenBank/DDBJ whole genome shotgun (WGS) entry which is preliminary data.</text>
</comment>
<sequence length="160" mass="17631">MCIVILAIAITAIALVTFVHEIVGEEFYVQDDAVWGGECDTEEEQEQDVCIGIGKKYEKGYAFGRQIDASLWCFSLPLAFIVSSPSKQKALLDLFRRIGRTFVAPAQQFGNSITPLTTQIASDPHGVGSTSMSDPVQGQIRMSMQVLVRFRDPQVNPQFG</sequence>
<accession>A0A2A2JRE1</accession>
<protein>
    <submittedName>
        <fullName evidence="2">Uncharacterized protein</fullName>
    </submittedName>
</protein>
<dbReference type="EMBL" id="LIAE01010268">
    <property type="protein sequence ID" value="PAV64240.1"/>
    <property type="molecule type" value="Genomic_DNA"/>
</dbReference>
<gene>
    <name evidence="2" type="ORF">WR25_12556</name>
</gene>
<feature type="chain" id="PRO_5012606965" evidence="1">
    <location>
        <begin position="25"/>
        <end position="160"/>
    </location>
</feature>
<evidence type="ECO:0000313" key="2">
    <source>
        <dbReference type="EMBL" id="PAV64240.1"/>
    </source>
</evidence>
<evidence type="ECO:0000313" key="3">
    <source>
        <dbReference type="Proteomes" id="UP000218231"/>
    </source>
</evidence>
<dbReference type="Proteomes" id="UP000218231">
    <property type="component" value="Unassembled WGS sequence"/>
</dbReference>
<evidence type="ECO:0000256" key="1">
    <source>
        <dbReference type="SAM" id="SignalP"/>
    </source>
</evidence>
<organism evidence="2 3">
    <name type="scientific">Diploscapter pachys</name>
    <dbReference type="NCBI Taxonomy" id="2018661"/>
    <lineage>
        <taxon>Eukaryota</taxon>
        <taxon>Metazoa</taxon>
        <taxon>Ecdysozoa</taxon>
        <taxon>Nematoda</taxon>
        <taxon>Chromadorea</taxon>
        <taxon>Rhabditida</taxon>
        <taxon>Rhabditina</taxon>
        <taxon>Rhabditomorpha</taxon>
        <taxon>Rhabditoidea</taxon>
        <taxon>Rhabditidae</taxon>
        <taxon>Diploscapter</taxon>
    </lineage>
</organism>
<proteinExistence type="predicted"/>
<keyword evidence="3" id="KW-1185">Reference proteome</keyword>
<dbReference type="AlphaFoldDB" id="A0A2A2JRE1"/>
<name>A0A2A2JRE1_9BILA</name>